<dbReference type="InterPro" id="IPR006336">
    <property type="entry name" value="GCS2"/>
</dbReference>
<dbReference type="EMBL" id="CP053661">
    <property type="protein sequence ID" value="QKD82810.1"/>
    <property type="molecule type" value="Genomic_DNA"/>
</dbReference>
<dbReference type="PANTHER" id="PTHR36510:SF1">
    <property type="entry name" value="GLUTAMATE--CYSTEINE LIGASE 2-RELATED"/>
    <property type="match status" value="1"/>
</dbReference>
<dbReference type="Gene3D" id="3.30.590.20">
    <property type="match status" value="1"/>
</dbReference>
<dbReference type="AlphaFoldDB" id="A0A6M8BEY2"/>
<sequence>MLSKGFEIEMYTGTPDGDIVGFSDKIVAALDGFVREPDTRNVEYTTPPLCRYERLLCELVRPRLRLRSFLKRLGNYTLIPGSTLALGGSDQFHRSDPGNPYHSFIERTYGTTVVTASVHINVGIADPEVLMRACRLIRAEAPLFLALSAASPFLDGQPTGNHSSRWRVFPKTPREVPLFESHAHYIRWTDEQLKLGTMQNVRHLWSSVRPNGDRRPYCLNRLELRICDLVSDPVALLAICALLEARIMQVMENPDLDPLVQSDLPSVTRATDLVALIDANEDAAAQNSLEAELRHWQDGRMLRAQDWVNLLLEETLPTAKQHGFACFLQPIHKILREGNEAQRWLRLIDQGWDARQVVKQAIRDTESIEMALAEDLCEPGVDLSVPDDEPCLALVP</sequence>
<dbReference type="InterPro" id="IPR050141">
    <property type="entry name" value="GCL_type2/YbdK_subfam"/>
</dbReference>
<dbReference type="GO" id="GO:0042398">
    <property type="term" value="P:modified amino acid biosynthetic process"/>
    <property type="evidence" value="ECO:0007669"/>
    <property type="project" value="InterPro"/>
</dbReference>
<dbReference type="GO" id="GO:0004357">
    <property type="term" value="F:glutamate-cysteine ligase activity"/>
    <property type="evidence" value="ECO:0007669"/>
    <property type="project" value="UniProtKB-EC"/>
</dbReference>
<gene>
    <name evidence="2" type="primary">gshA</name>
    <name evidence="2" type="ORF">HPC62_11985</name>
</gene>
<keyword evidence="2" id="KW-0436">Ligase</keyword>
<reference evidence="2 3" key="1">
    <citation type="submission" date="2020-05" db="EMBL/GenBank/DDBJ databases">
        <title>Complete genome sequence of of a novel Thermoleptolyngbya strain isolated from hot springs of Ganzi, Sichuan China.</title>
        <authorList>
            <person name="Tang J."/>
            <person name="Daroch M."/>
            <person name="Li L."/>
            <person name="Waleron K."/>
            <person name="Waleron M."/>
            <person name="Waleron M."/>
        </authorList>
    </citation>
    <scope>NUCLEOTIDE SEQUENCE [LARGE SCALE GENOMIC DNA]</scope>
    <source>
        <strain evidence="2 3">PKUAC-SCTA183</strain>
    </source>
</reference>
<accession>A0A6M8BEY2</accession>
<dbReference type="EC" id="6.3.2.2" evidence="2"/>
<evidence type="ECO:0000313" key="3">
    <source>
        <dbReference type="Proteomes" id="UP000505210"/>
    </source>
</evidence>
<dbReference type="NCBIfam" id="TIGR02048">
    <property type="entry name" value="gshA_cyano"/>
    <property type="match status" value="1"/>
</dbReference>
<dbReference type="Proteomes" id="UP000505210">
    <property type="component" value="Chromosome"/>
</dbReference>
<proteinExistence type="predicted"/>
<evidence type="ECO:0000256" key="1">
    <source>
        <dbReference type="ARBA" id="ARBA00048819"/>
    </source>
</evidence>
<organism evidence="2 3">
    <name type="scientific">Thermoleptolyngbya sichuanensis A183</name>
    <dbReference type="NCBI Taxonomy" id="2737172"/>
    <lineage>
        <taxon>Bacteria</taxon>
        <taxon>Bacillati</taxon>
        <taxon>Cyanobacteriota</taxon>
        <taxon>Cyanophyceae</taxon>
        <taxon>Oculatellales</taxon>
        <taxon>Oculatellaceae</taxon>
        <taxon>Thermoleptolyngbya</taxon>
        <taxon>Thermoleptolyngbya sichuanensis</taxon>
    </lineage>
</organism>
<dbReference type="Pfam" id="PF04107">
    <property type="entry name" value="GCS2"/>
    <property type="match status" value="1"/>
</dbReference>
<dbReference type="InterPro" id="IPR014746">
    <property type="entry name" value="Gln_synth/guanido_kin_cat_dom"/>
</dbReference>
<dbReference type="PANTHER" id="PTHR36510">
    <property type="entry name" value="GLUTAMATE--CYSTEINE LIGASE 2-RELATED"/>
    <property type="match status" value="1"/>
</dbReference>
<keyword evidence="3" id="KW-1185">Reference proteome</keyword>
<dbReference type="KEGG" id="theu:HPC62_11985"/>
<dbReference type="RefSeq" id="WP_172355948.1">
    <property type="nucleotide sequence ID" value="NZ_CP053661.1"/>
</dbReference>
<evidence type="ECO:0000313" key="2">
    <source>
        <dbReference type="EMBL" id="QKD82810.1"/>
    </source>
</evidence>
<protein>
    <submittedName>
        <fullName evidence="2">Glutamate--cysteine ligase</fullName>
        <ecNumber evidence="2">6.3.2.2</ecNumber>
    </submittedName>
</protein>
<name>A0A6M8BEY2_9CYAN</name>
<dbReference type="SUPFAM" id="SSF55931">
    <property type="entry name" value="Glutamine synthetase/guanido kinase"/>
    <property type="match status" value="1"/>
</dbReference>
<comment type="catalytic activity">
    <reaction evidence="1">
        <text>L-cysteine + L-glutamate + ATP = gamma-L-glutamyl-L-cysteine + ADP + phosphate + H(+)</text>
        <dbReference type="Rhea" id="RHEA:13285"/>
        <dbReference type="ChEBI" id="CHEBI:15378"/>
        <dbReference type="ChEBI" id="CHEBI:29985"/>
        <dbReference type="ChEBI" id="CHEBI:30616"/>
        <dbReference type="ChEBI" id="CHEBI:35235"/>
        <dbReference type="ChEBI" id="CHEBI:43474"/>
        <dbReference type="ChEBI" id="CHEBI:58173"/>
        <dbReference type="ChEBI" id="CHEBI:456216"/>
        <dbReference type="EC" id="6.3.2.2"/>
    </reaction>
</comment>
<dbReference type="InterPro" id="IPR011792">
    <property type="entry name" value="GshA_cyano"/>
</dbReference>